<sequence length="105" mass="11622">MARQTGIFRTDHGKRYMKQLCKHFSHKVEVSVEDNIGRAALPPGPTLMLAEDGALRVEITAETVEGLETARHIIDVHLKTFAFREAFTAMDWSEPEGVASLDGVA</sequence>
<dbReference type="InterPro" id="IPR014543">
    <property type="entry name" value="UCP028291"/>
</dbReference>
<accession>A0A8F6TVJ8</accession>
<organism evidence="1 2">
    <name type="scientific">Gymnodinialimonas ceratoperidinii</name>
    <dbReference type="NCBI Taxonomy" id="2856823"/>
    <lineage>
        <taxon>Bacteria</taxon>
        <taxon>Pseudomonadati</taxon>
        <taxon>Pseudomonadota</taxon>
        <taxon>Alphaproteobacteria</taxon>
        <taxon>Rhodobacterales</taxon>
        <taxon>Paracoccaceae</taxon>
        <taxon>Gymnodinialimonas</taxon>
    </lineage>
</organism>
<evidence type="ECO:0000313" key="2">
    <source>
        <dbReference type="Proteomes" id="UP000825009"/>
    </source>
</evidence>
<dbReference type="EMBL" id="CP079194">
    <property type="protein sequence ID" value="QXT39485.1"/>
    <property type="molecule type" value="Genomic_DNA"/>
</dbReference>
<keyword evidence="2" id="KW-1185">Reference proteome</keyword>
<proteinExistence type="predicted"/>
<name>A0A8F6TVJ8_9RHOB</name>
<dbReference type="AlphaFoldDB" id="A0A8F6TVJ8"/>
<dbReference type="Proteomes" id="UP000825009">
    <property type="component" value="Chromosome"/>
</dbReference>
<dbReference type="Pfam" id="PF09981">
    <property type="entry name" value="DUF2218"/>
    <property type="match status" value="1"/>
</dbReference>
<reference evidence="1 2" key="1">
    <citation type="submission" date="2021-07" db="EMBL/GenBank/DDBJ databases">
        <title>A novel Jannaschia species isolated from marine dinoflagellate Ceratoperidinium margalefii.</title>
        <authorList>
            <person name="Jiang Y."/>
            <person name="Li Z."/>
        </authorList>
    </citation>
    <scope>NUCLEOTIDE SEQUENCE [LARGE SCALE GENOMIC DNA]</scope>
    <source>
        <strain evidence="1 2">J12C1-MA-4</strain>
    </source>
</reference>
<dbReference type="KEGG" id="gce:KYE46_16425"/>
<dbReference type="RefSeq" id="WP_219002159.1">
    <property type="nucleotide sequence ID" value="NZ_CP079194.1"/>
</dbReference>
<gene>
    <name evidence="1" type="ORF">KYE46_16425</name>
</gene>
<protein>
    <submittedName>
        <fullName evidence="1">DUF2218 domain-containing protein</fullName>
    </submittedName>
</protein>
<evidence type="ECO:0000313" key="1">
    <source>
        <dbReference type="EMBL" id="QXT39485.1"/>
    </source>
</evidence>